<name>A0A398BES3_9BACI</name>
<accession>A0A398BES3</accession>
<evidence type="ECO:0000259" key="1">
    <source>
        <dbReference type="PROSITE" id="PS51704"/>
    </source>
</evidence>
<dbReference type="Proteomes" id="UP000265816">
    <property type="component" value="Unassembled WGS sequence"/>
</dbReference>
<protein>
    <submittedName>
        <fullName evidence="2">Glycerophosphodiester phosphodiesterase</fullName>
    </submittedName>
</protein>
<dbReference type="SUPFAM" id="SSF51695">
    <property type="entry name" value="PLC-like phosphodiesterases"/>
    <property type="match status" value="1"/>
</dbReference>
<sequence length="277" mass="30915">MKKLHWITSILGSICNARIPGQITDTRIMRKYGPPTLIGHRGAAGLCPENTIISFDKALEKGAHYLEFDVQETSDGKLVVIHDVTVDRTTNGKGKVGSLSFEEIRKLDAGSWFHPRFKGEKIPSFSEVLERYSCKAGFLIELKKPSLYPGIEEKVAAELIKLRLHQLGKDRIIIQSFDKASLMKIKKLLPSIPVGVLVRHRPYGILERECKAISQFAQYLNPKVTMVNASLVKKAQKHSLKVIGWTAQDRQTAEELANTGLDGVVTDFVDVHDSSLK</sequence>
<proteinExistence type="predicted"/>
<feature type="domain" description="GP-PDE" evidence="1">
    <location>
        <begin position="35"/>
        <end position="276"/>
    </location>
</feature>
<dbReference type="RefSeq" id="WP_119111343.1">
    <property type="nucleotide sequence ID" value="NZ_CBCSEO010000001.1"/>
</dbReference>
<dbReference type="Pfam" id="PF03009">
    <property type="entry name" value="GDPD"/>
    <property type="match status" value="1"/>
</dbReference>
<keyword evidence="3" id="KW-1185">Reference proteome</keyword>
<evidence type="ECO:0000313" key="3">
    <source>
        <dbReference type="Proteomes" id="UP000265816"/>
    </source>
</evidence>
<comment type="caution">
    <text evidence="2">The sequence shown here is derived from an EMBL/GenBank/DDBJ whole genome shotgun (WGS) entry which is preliminary data.</text>
</comment>
<dbReference type="PANTHER" id="PTHR46211">
    <property type="entry name" value="GLYCEROPHOSPHORYL DIESTER PHOSPHODIESTERASE"/>
    <property type="match status" value="1"/>
</dbReference>
<dbReference type="AlphaFoldDB" id="A0A398BES3"/>
<dbReference type="InterPro" id="IPR030395">
    <property type="entry name" value="GP_PDE_dom"/>
</dbReference>
<dbReference type="PROSITE" id="PS51704">
    <property type="entry name" value="GP_PDE"/>
    <property type="match status" value="1"/>
</dbReference>
<dbReference type="PANTHER" id="PTHR46211:SF1">
    <property type="entry name" value="GLYCEROPHOSPHODIESTER PHOSPHODIESTERASE, CYTOPLASMIC"/>
    <property type="match status" value="1"/>
</dbReference>
<dbReference type="EMBL" id="QWVT01000008">
    <property type="protein sequence ID" value="RID87771.1"/>
    <property type="molecule type" value="Genomic_DNA"/>
</dbReference>
<evidence type="ECO:0000313" key="2">
    <source>
        <dbReference type="EMBL" id="RID87771.1"/>
    </source>
</evidence>
<gene>
    <name evidence="2" type="ORF">D1970_02695</name>
</gene>
<dbReference type="InterPro" id="IPR017946">
    <property type="entry name" value="PLC-like_Pdiesterase_TIM-brl"/>
</dbReference>
<dbReference type="OrthoDB" id="384721at2"/>
<dbReference type="GO" id="GO:0008081">
    <property type="term" value="F:phosphoric diester hydrolase activity"/>
    <property type="evidence" value="ECO:0007669"/>
    <property type="project" value="InterPro"/>
</dbReference>
<organism evidence="2 3">
    <name type="scientific">Mesobacillus zeae</name>
    <dbReference type="NCBI Taxonomy" id="1917180"/>
    <lineage>
        <taxon>Bacteria</taxon>
        <taxon>Bacillati</taxon>
        <taxon>Bacillota</taxon>
        <taxon>Bacilli</taxon>
        <taxon>Bacillales</taxon>
        <taxon>Bacillaceae</taxon>
        <taxon>Mesobacillus</taxon>
    </lineage>
</organism>
<dbReference type="GO" id="GO:0006629">
    <property type="term" value="P:lipid metabolic process"/>
    <property type="evidence" value="ECO:0007669"/>
    <property type="project" value="InterPro"/>
</dbReference>
<reference evidence="2 3" key="1">
    <citation type="submission" date="2018-08" db="EMBL/GenBank/DDBJ databases">
        <title>Bacillus jemisoniae sp. nov., Bacillus chryseoplanitiae sp. nov., Bacillus resnikiae sp. nov., and Bacillus frankliniae sp. nov., isolated from Viking spacecraft and associated surfaces.</title>
        <authorList>
            <person name="Seuylemezian A."/>
            <person name="Vaishampayan P."/>
        </authorList>
    </citation>
    <scope>NUCLEOTIDE SEQUENCE [LARGE SCALE GENOMIC DNA]</scope>
    <source>
        <strain evidence="2 3">JJ-247</strain>
    </source>
</reference>
<dbReference type="Gene3D" id="3.20.20.190">
    <property type="entry name" value="Phosphatidylinositol (PI) phosphodiesterase"/>
    <property type="match status" value="1"/>
</dbReference>